<dbReference type="AlphaFoldDB" id="A0A1Y2DND3"/>
<keyword evidence="2" id="KW-1185">Reference proteome</keyword>
<dbReference type="InParanoid" id="A0A1Y2DND3"/>
<name>A0A1Y2DND3_9PEZI</name>
<dbReference type="Proteomes" id="UP000193689">
    <property type="component" value="Unassembled WGS sequence"/>
</dbReference>
<proteinExistence type="predicted"/>
<dbReference type="GeneID" id="63781562"/>
<dbReference type="RefSeq" id="XP_040713030.1">
    <property type="nucleotide sequence ID" value="XM_040865350.1"/>
</dbReference>
<reference evidence="1 2" key="1">
    <citation type="submission" date="2016-07" db="EMBL/GenBank/DDBJ databases">
        <title>Pervasive Adenine N6-methylation of Active Genes in Fungi.</title>
        <authorList>
            <consortium name="DOE Joint Genome Institute"/>
            <person name="Mondo S.J."/>
            <person name="Dannebaum R.O."/>
            <person name="Kuo R.C."/>
            <person name="Labutti K."/>
            <person name="Haridas S."/>
            <person name="Kuo A."/>
            <person name="Salamov A."/>
            <person name="Ahrendt S.R."/>
            <person name="Lipzen A."/>
            <person name="Sullivan W."/>
            <person name="Andreopoulos W.B."/>
            <person name="Clum A."/>
            <person name="Lindquist E."/>
            <person name="Daum C."/>
            <person name="Ramamoorthy G.K."/>
            <person name="Gryganskyi A."/>
            <person name="Culley D."/>
            <person name="Magnuson J.K."/>
            <person name="James T.Y."/>
            <person name="O'Malley M.A."/>
            <person name="Stajich J.E."/>
            <person name="Spatafora J.W."/>
            <person name="Visel A."/>
            <person name="Grigoriev I.V."/>
        </authorList>
    </citation>
    <scope>NUCLEOTIDE SEQUENCE [LARGE SCALE GENOMIC DNA]</scope>
    <source>
        <strain evidence="1 2">CBS 129021</strain>
    </source>
</reference>
<organism evidence="1 2">
    <name type="scientific">Pseudomassariella vexata</name>
    <dbReference type="NCBI Taxonomy" id="1141098"/>
    <lineage>
        <taxon>Eukaryota</taxon>
        <taxon>Fungi</taxon>
        <taxon>Dikarya</taxon>
        <taxon>Ascomycota</taxon>
        <taxon>Pezizomycotina</taxon>
        <taxon>Sordariomycetes</taxon>
        <taxon>Xylariomycetidae</taxon>
        <taxon>Amphisphaeriales</taxon>
        <taxon>Pseudomassariaceae</taxon>
        <taxon>Pseudomassariella</taxon>
    </lineage>
</organism>
<evidence type="ECO:0000313" key="2">
    <source>
        <dbReference type="Proteomes" id="UP000193689"/>
    </source>
</evidence>
<comment type="caution">
    <text evidence="1">The sequence shown here is derived from an EMBL/GenBank/DDBJ whole genome shotgun (WGS) entry which is preliminary data.</text>
</comment>
<gene>
    <name evidence="1" type="ORF">BCR38DRAFT_526357</name>
</gene>
<evidence type="ECO:0000313" key="1">
    <source>
        <dbReference type="EMBL" id="ORY60803.1"/>
    </source>
</evidence>
<protein>
    <submittedName>
        <fullName evidence="1">Uncharacterized protein</fullName>
    </submittedName>
</protein>
<dbReference type="OrthoDB" id="4638065at2759"/>
<dbReference type="EMBL" id="MCFJ01000011">
    <property type="protein sequence ID" value="ORY60803.1"/>
    <property type="molecule type" value="Genomic_DNA"/>
</dbReference>
<sequence>MPGESPSGTPPGGMLCAHFHVPVRSIPSLTSPIPLHPSSTSSSMYYKRAGAPELIPDGDTIEALLGEPNDSNRWTRSIKTWGELNLTGHLKTGLVTFGKRQAVIQGGPFAYYLYWAGNVGHLHDDRVSEPLGPICDKLIHSNAARTDEIERIGQLLEQTIFKDLTTFGQ</sequence>
<accession>A0A1Y2DND3</accession>